<comment type="caution">
    <text evidence="7">Lacks conserved residue(s) required for the propagation of feature annotation.</text>
</comment>
<proteinExistence type="inferred from homology"/>
<feature type="binding site" evidence="7">
    <location>
        <position position="137"/>
    </location>
    <ligand>
        <name>a 1,2-diacyl-sn-glycero-3-phospho-(1'-sn-glycerol)</name>
        <dbReference type="ChEBI" id="CHEBI:64716"/>
    </ligand>
</feature>
<evidence type="ECO:0000256" key="5">
    <source>
        <dbReference type="ARBA" id="ARBA00022989"/>
    </source>
</evidence>
<dbReference type="Proteomes" id="UP000315037">
    <property type="component" value="Unassembled WGS sequence"/>
</dbReference>
<feature type="transmembrane region" description="Helical" evidence="7">
    <location>
        <begin position="54"/>
        <end position="74"/>
    </location>
</feature>
<dbReference type="PANTHER" id="PTHR30589:SF0">
    <property type="entry name" value="PHOSPHATIDYLGLYCEROL--PROLIPOPROTEIN DIACYLGLYCERYL TRANSFERASE"/>
    <property type="match status" value="1"/>
</dbReference>
<evidence type="ECO:0000256" key="4">
    <source>
        <dbReference type="ARBA" id="ARBA00022692"/>
    </source>
</evidence>
<dbReference type="AlphaFoldDB" id="A0A506UMF4"/>
<keyword evidence="9" id="KW-1185">Reference proteome</keyword>
<dbReference type="HAMAP" id="MF_01147">
    <property type="entry name" value="Lgt"/>
    <property type="match status" value="1"/>
</dbReference>
<evidence type="ECO:0000313" key="9">
    <source>
        <dbReference type="Proteomes" id="UP000315037"/>
    </source>
</evidence>
<comment type="catalytic activity">
    <reaction evidence="7">
        <text>L-cysteinyl-[prolipoprotein] + a 1,2-diacyl-sn-glycero-3-phospho-(1'-sn-glycerol) = an S-1,2-diacyl-sn-glyceryl-L-cysteinyl-[prolipoprotein] + sn-glycerol 1-phosphate + H(+)</text>
        <dbReference type="Rhea" id="RHEA:56712"/>
        <dbReference type="Rhea" id="RHEA-COMP:14679"/>
        <dbReference type="Rhea" id="RHEA-COMP:14680"/>
        <dbReference type="ChEBI" id="CHEBI:15378"/>
        <dbReference type="ChEBI" id="CHEBI:29950"/>
        <dbReference type="ChEBI" id="CHEBI:57685"/>
        <dbReference type="ChEBI" id="CHEBI:64716"/>
        <dbReference type="ChEBI" id="CHEBI:140658"/>
        <dbReference type="EC" id="2.5.1.145"/>
    </reaction>
</comment>
<comment type="similarity">
    <text evidence="1 7">Belongs to the Lgt family.</text>
</comment>
<accession>A0A506UMF4</accession>
<organism evidence="8 9">
    <name type="scientific">Oecophyllibacter saccharovorans</name>
    <dbReference type="NCBI Taxonomy" id="2558360"/>
    <lineage>
        <taxon>Bacteria</taxon>
        <taxon>Pseudomonadati</taxon>
        <taxon>Pseudomonadota</taxon>
        <taxon>Alphaproteobacteria</taxon>
        <taxon>Acetobacterales</taxon>
        <taxon>Acetobacteraceae</taxon>
        <taxon>Oecophyllibacter</taxon>
    </lineage>
</organism>
<dbReference type="GO" id="GO:0042158">
    <property type="term" value="P:lipoprotein biosynthetic process"/>
    <property type="evidence" value="ECO:0007669"/>
    <property type="project" value="UniProtKB-UniRule"/>
</dbReference>
<reference evidence="8 9" key="1">
    <citation type="submission" date="2019-03" db="EMBL/GenBank/DDBJ databases">
        <title>The complete genome sequence of Neokomagataea sp. Jb2 NBRC113641.</title>
        <authorList>
            <person name="Chua K.-O."/>
            <person name="Chan K.-G."/>
            <person name="See-Too W.-S."/>
        </authorList>
    </citation>
    <scope>NUCLEOTIDE SEQUENCE [LARGE SCALE GENOMIC DNA]</scope>
    <source>
        <strain evidence="8 9">Jb2</strain>
    </source>
</reference>
<name>A0A506UMF4_9PROT</name>
<keyword evidence="4 7" id="KW-0812">Transmembrane</keyword>
<feature type="transmembrane region" description="Helical" evidence="7">
    <location>
        <begin position="231"/>
        <end position="259"/>
    </location>
</feature>
<keyword evidence="5 7" id="KW-1133">Transmembrane helix</keyword>
<evidence type="ECO:0000256" key="1">
    <source>
        <dbReference type="ARBA" id="ARBA00007150"/>
    </source>
</evidence>
<gene>
    <name evidence="7" type="primary">lgt</name>
    <name evidence="8" type="ORF">E3202_05650</name>
</gene>
<evidence type="ECO:0000256" key="7">
    <source>
        <dbReference type="HAMAP-Rule" id="MF_01147"/>
    </source>
</evidence>
<dbReference type="GO" id="GO:0008961">
    <property type="term" value="F:phosphatidylglycerol-prolipoprotein diacylglyceryl transferase activity"/>
    <property type="evidence" value="ECO:0007669"/>
    <property type="project" value="UniProtKB-UniRule"/>
</dbReference>
<comment type="pathway">
    <text evidence="7">Protein modification; lipoprotein biosynthesis (diacylglyceryl transfer).</text>
</comment>
<protein>
    <recommendedName>
        <fullName evidence="7">Phosphatidylglycerol--prolipoprotein diacylglyceryl transferase</fullName>
        <ecNumber evidence="7">2.5.1.145</ecNumber>
    </recommendedName>
</protein>
<feature type="transmembrane region" description="Helical" evidence="7">
    <location>
        <begin position="94"/>
        <end position="112"/>
    </location>
</feature>
<evidence type="ECO:0000313" key="8">
    <source>
        <dbReference type="EMBL" id="TPW34526.1"/>
    </source>
</evidence>
<keyword evidence="2 7" id="KW-1003">Cell membrane</keyword>
<keyword evidence="3 7" id="KW-0808">Transferase</keyword>
<dbReference type="GO" id="GO:0005886">
    <property type="term" value="C:plasma membrane"/>
    <property type="evidence" value="ECO:0007669"/>
    <property type="project" value="UniProtKB-SubCell"/>
</dbReference>
<dbReference type="PANTHER" id="PTHR30589">
    <property type="entry name" value="PROLIPOPROTEIN DIACYLGLYCERYL TRANSFERASE"/>
    <property type="match status" value="1"/>
</dbReference>
<dbReference type="Pfam" id="PF01790">
    <property type="entry name" value="LGT"/>
    <property type="match status" value="1"/>
</dbReference>
<dbReference type="PROSITE" id="PS01311">
    <property type="entry name" value="LGT"/>
    <property type="match status" value="1"/>
</dbReference>
<comment type="caution">
    <text evidence="8">The sequence shown here is derived from an EMBL/GenBank/DDBJ whole genome shotgun (WGS) entry which is preliminary data.</text>
</comment>
<evidence type="ECO:0000256" key="2">
    <source>
        <dbReference type="ARBA" id="ARBA00022475"/>
    </source>
</evidence>
<dbReference type="UniPathway" id="UPA00664"/>
<comment type="subcellular location">
    <subcellularLocation>
        <location evidence="7">Cell membrane</location>
        <topology evidence="7">Multi-pass membrane protein</topology>
    </subcellularLocation>
</comment>
<evidence type="ECO:0000256" key="6">
    <source>
        <dbReference type="ARBA" id="ARBA00023136"/>
    </source>
</evidence>
<dbReference type="InterPro" id="IPR001640">
    <property type="entry name" value="Lgt"/>
</dbReference>
<keyword evidence="8" id="KW-0449">Lipoprotein</keyword>
<dbReference type="RefSeq" id="WP_165601095.1">
    <property type="nucleotide sequence ID" value="NZ_SORZ01000002.1"/>
</dbReference>
<sequence>MFPAIDPVAFHLGPFSVRWYALAYITAFIIALPIARRLCALRPIVAGPRTVDDFLFYAVLGVLLGGRLGYVLFYRPLFYLSHPLAILETWKGGMSFHGGALGVILALAFYCYRRKLSFLGFSDRITVVIPIGLALGRCANFINGELWGRPAPAGWPGAMIFPAAGPMPRFPSELYEAATEGVLLLGGLLVAASFQAVRARPGLLSGLFLTGYACARAFCELFREPDANIGYLAGGVTMGQVLCLPMALAGAALVVHALMRPPVMTLFMSPGAEVGFVPESAAGPESETDSE</sequence>
<comment type="function">
    <text evidence="7">Catalyzes the transfer of the diacylglyceryl group from phosphatidylglycerol to the sulfhydryl group of the N-terminal cysteine of a prolipoprotein, the first step in the formation of mature lipoproteins.</text>
</comment>
<feature type="transmembrane region" description="Helical" evidence="7">
    <location>
        <begin position="17"/>
        <end position="34"/>
    </location>
</feature>
<dbReference type="EC" id="2.5.1.145" evidence="7"/>
<keyword evidence="6 7" id="KW-0472">Membrane</keyword>
<dbReference type="EMBL" id="SORZ01000002">
    <property type="protein sequence ID" value="TPW34526.1"/>
    <property type="molecule type" value="Genomic_DNA"/>
</dbReference>
<evidence type="ECO:0000256" key="3">
    <source>
        <dbReference type="ARBA" id="ARBA00022679"/>
    </source>
</evidence>
<dbReference type="NCBIfam" id="TIGR00544">
    <property type="entry name" value="lgt"/>
    <property type="match status" value="1"/>
</dbReference>